<protein>
    <submittedName>
        <fullName evidence="4">Alpha/beta fold hydrolase</fullName>
    </submittedName>
</protein>
<organism evidence="4 5">
    <name type="scientific">Phaeodactylibacter luteus</name>
    <dbReference type="NCBI Taxonomy" id="1564516"/>
    <lineage>
        <taxon>Bacteria</taxon>
        <taxon>Pseudomonadati</taxon>
        <taxon>Bacteroidota</taxon>
        <taxon>Saprospiria</taxon>
        <taxon>Saprospirales</taxon>
        <taxon>Haliscomenobacteraceae</taxon>
        <taxon>Phaeodactylibacter</taxon>
    </lineage>
</organism>
<dbReference type="PANTHER" id="PTHR43798">
    <property type="entry name" value="MONOACYLGLYCEROL LIPASE"/>
    <property type="match status" value="1"/>
</dbReference>
<evidence type="ECO:0000313" key="4">
    <source>
        <dbReference type="EMBL" id="TXB63205.1"/>
    </source>
</evidence>
<dbReference type="GO" id="GO:0008233">
    <property type="term" value="F:peptidase activity"/>
    <property type="evidence" value="ECO:0007669"/>
    <property type="project" value="InterPro"/>
</dbReference>
<dbReference type="Pfam" id="PF00561">
    <property type="entry name" value="Abhydrolase_1"/>
    <property type="match status" value="1"/>
</dbReference>
<comment type="caution">
    <text evidence="4">The sequence shown here is derived from an EMBL/GenBank/DDBJ whole genome shotgun (WGS) entry which is preliminary data.</text>
</comment>
<proteinExistence type="inferred from homology"/>
<dbReference type="InterPro" id="IPR002410">
    <property type="entry name" value="Peptidase_S33"/>
</dbReference>
<dbReference type="SUPFAM" id="SSF53474">
    <property type="entry name" value="alpha/beta-Hydrolases"/>
    <property type="match status" value="1"/>
</dbReference>
<evidence type="ECO:0000256" key="2">
    <source>
        <dbReference type="ARBA" id="ARBA00022801"/>
    </source>
</evidence>
<feature type="domain" description="AB hydrolase-1" evidence="3">
    <location>
        <begin position="68"/>
        <end position="310"/>
    </location>
</feature>
<reference evidence="4 5" key="1">
    <citation type="submission" date="2019-08" db="EMBL/GenBank/DDBJ databases">
        <title>Genome of Phaeodactylibacter luteus.</title>
        <authorList>
            <person name="Bowman J.P."/>
        </authorList>
    </citation>
    <scope>NUCLEOTIDE SEQUENCE [LARGE SCALE GENOMIC DNA]</scope>
    <source>
        <strain evidence="4 5">KCTC 42180</strain>
    </source>
</reference>
<dbReference type="InterPro" id="IPR000073">
    <property type="entry name" value="AB_hydrolase_1"/>
</dbReference>
<dbReference type="GO" id="GO:0006508">
    <property type="term" value="P:proteolysis"/>
    <property type="evidence" value="ECO:0007669"/>
    <property type="project" value="InterPro"/>
</dbReference>
<comment type="similarity">
    <text evidence="1">Belongs to the peptidase S33 family.</text>
</comment>
<dbReference type="EMBL" id="VOOR01000018">
    <property type="protein sequence ID" value="TXB63205.1"/>
    <property type="molecule type" value="Genomic_DNA"/>
</dbReference>
<evidence type="ECO:0000259" key="3">
    <source>
        <dbReference type="Pfam" id="PF00561"/>
    </source>
</evidence>
<sequence length="468" mass="51490">MVQGQAQRNGKLISAISSFTQKSPHMQKSILTFALLLAALAGYAQIEGMAPGRDGVQTYYRVYGNGAPILLINGGPGLNSQGFEGLAAALAKKYQVILYDQRGTGRTQLRSPGPETVTMDLMVADIEALRRQLGLQEWVVMGHSFGGILASYYTARHPGMAKGLIASASGGPDLGMLDGFDLRGSLTQQQRDSLDYWSARIEGGDESPEADLGRRRALAAAYLYKDEEHLEQVAARLGQGERDINRWVWEDLRRIGYDVKPELSRFLKPALILQGEADLIGKGPAEAAAGALPNAELVYLPACGHYGWLEQPEAYFSAIDRLMQRVAAFDEKEINKTLHTYVAAIYEADSTLAYSVADSTLQKSGHYYSPGDGNWSYTDMTFEGLLRTAANYNRKGWLPEGAPDEVEIFDIDNRVASAKVKAIWGFDYVLLSQNAWGQWRMDKVLWQSHNAEEAQRVRAGLVPRSSGN</sequence>
<name>A0A5C6RML8_9BACT</name>
<evidence type="ECO:0000313" key="5">
    <source>
        <dbReference type="Proteomes" id="UP000321580"/>
    </source>
</evidence>
<dbReference type="AlphaFoldDB" id="A0A5C6RML8"/>
<dbReference type="InterPro" id="IPR050266">
    <property type="entry name" value="AB_hydrolase_sf"/>
</dbReference>
<evidence type="ECO:0000256" key="1">
    <source>
        <dbReference type="ARBA" id="ARBA00010088"/>
    </source>
</evidence>
<dbReference type="InterPro" id="IPR029058">
    <property type="entry name" value="AB_hydrolase_fold"/>
</dbReference>
<dbReference type="PANTHER" id="PTHR43798:SF33">
    <property type="entry name" value="HYDROLASE, PUTATIVE (AFU_ORTHOLOGUE AFUA_2G14860)-RELATED"/>
    <property type="match status" value="1"/>
</dbReference>
<dbReference type="Gene3D" id="3.40.50.1820">
    <property type="entry name" value="alpha/beta hydrolase"/>
    <property type="match status" value="1"/>
</dbReference>
<dbReference type="GO" id="GO:0016020">
    <property type="term" value="C:membrane"/>
    <property type="evidence" value="ECO:0007669"/>
    <property type="project" value="TreeGrafter"/>
</dbReference>
<dbReference type="PRINTS" id="PR00793">
    <property type="entry name" value="PROAMNOPTASE"/>
</dbReference>
<keyword evidence="5" id="KW-1185">Reference proteome</keyword>
<accession>A0A5C6RML8</accession>
<gene>
    <name evidence="4" type="ORF">FRY97_10375</name>
</gene>
<dbReference type="Proteomes" id="UP000321580">
    <property type="component" value="Unassembled WGS sequence"/>
</dbReference>
<keyword evidence="2 4" id="KW-0378">Hydrolase</keyword>
<dbReference type="OrthoDB" id="9780932at2"/>
<dbReference type="Gene3D" id="3.10.450.50">
    <property type="match status" value="1"/>
</dbReference>